<name>A0ABD2PDT2_9CUCU</name>
<keyword evidence="2" id="KW-1185">Reference proteome</keyword>
<dbReference type="Proteomes" id="UP001516400">
    <property type="component" value="Unassembled WGS sequence"/>
</dbReference>
<dbReference type="AlphaFoldDB" id="A0ABD2PDT2"/>
<gene>
    <name evidence="1" type="ORF">HHI36_003411</name>
</gene>
<accession>A0ABD2PDT2</accession>
<reference evidence="1 2" key="1">
    <citation type="journal article" date="2021" name="BMC Biol.">
        <title>Horizontally acquired antibacterial genes associated with adaptive radiation of ladybird beetles.</title>
        <authorList>
            <person name="Li H.S."/>
            <person name="Tang X.F."/>
            <person name="Huang Y.H."/>
            <person name="Xu Z.Y."/>
            <person name="Chen M.L."/>
            <person name="Du X.Y."/>
            <person name="Qiu B.Y."/>
            <person name="Chen P.T."/>
            <person name="Zhang W."/>
            <person name="Slipinski A."/>
            <person name="Escalona H.E."/>
            <person name="Waterhouse R.M."/>
            <person name="Zwick A."/>
            <person name="Pang H."/>
        </authorList>
    </citation>
    <scope>NUCLEOTIDE SEQUENCE [LARGE SCALE GENOMIC DNA]</scope>
    <source>
        <strain evidence="1">SYSU2018</strain>
    </source>
</reference>
<evidence type="ECO:0000313" key="1">
    <source>
        <dbReference type="EMBL" id="KAL3288968.1"/>
    </source>
</evidence>
<evidence type="ECO:0000313" key="2">
    <source>
        <dbReference type="Proteomes" id="UP001516400"/>
    </source>
</evidence>
<comment type="caution">
    <text evidence="1">The sequence shown here is derived from an EMBL/GenBank/DDBJ whole genome shotgun (WGS) entry which is preliminary data.</text>
</comment>
<protein>
    <submittedName>
        <fullName evidence="1">Uncharacterized protein</fullName>
    </submittedName>
</protein>
<dbReference type="EMBL" id="JABFTP020000185">
    <property type="protein sequence ID" value="KAL3288968.1"/>
    <property type="molecule type" value="Genomic_DNA"/>
</dbReference>
<proteinExistence type="predicted"/>
<sequence>MSCEETSDDSAGSSFTLTKMMRTEEQSLNRTLHSSFMDCFEEVIEENSTAHKNTSAEKNADSTEIDLFLSISNISCHYNPYTWWQAKKFKFPCLIKMQQNICRRQEVVFIQSAFSLKLGWPTRKLLPKNEEKFVFLRYNLPLLNFDYENISNA</sequence>
<organism evidence="1 2">
    <name type="scientific">Cryptolaemus montrouzieri</name>
    <dbReference type="NCBI Taxonomy" id="559131"/>
    <lineage>
        <taxon>Eukaryota</taxon>
        <taxon>Metazoa</taxon>
        <taxon>Ecdysozoa</taxon>
        <taxon>Arthropoda</taxon>
        <taxon>Hexapoda</taxon>
        <taxon>Insecta</taxon>
        <taxon>Pterygota</taxon>
        <taxon>Neoptera</taxon>
        <taxon>Endopterygota</taxon>
        <taxon>Coleoptera</taxon>
        <taxon>Polyphaga</taxon>
        <taxon>Cucujiformia</taxon>
        <taxon>Coccinelloidea</taxon>
        <taxon>Coccinellidae</taxon>
        <taxon>Scymninae</taxon>
        <taxon>Scymnini</taxon>
        <taxon>Cryptolaemus</taxon>
    </lineage>
</organism>